<dbReference type="Proteomes" id="UP001203880">
    <property type="component" value="Unassembled WGS sequence"/>
</dbReference>
<proteinExistence type="predicted"/>
<comment type="caution">
    <text evidence="1">The sequence shown here is derived from an EMBL/GenBank/DDBJ whole genome shotgun (WGS) entry which is preliminary data.</text>
</comment>
<organism evidence="1 2">
    <name type="scientific">Ruegeria spongiae</name>
    <dbReference type="NCBI Taxonomy" id="2942209"/>
    <lineage>
        <taxon>Bacteria</taxon>
        <taxon>Pseudomonadati</taxon>
        <taxon>Pseudomonadota</taxon>
        <taxon>Alphaproteobacteria</taxon>
        <taxon>Rhodobacterales</taxon>
        <taxon>Roseobacteraceae</taxon>
        <taxon>Ruegeria</taxon>
    </lineage>
</organism>
<sequence>MQKLHIHHIIDLSVGPFDLLVELWPRTALFKVQRDYPDELVVDVWRLRVMFTFHRKKANTHQMTTTT</sequence>
<reference evidence="1" key="1">
    <citation type="submission" date="2022-05" db="EMBL/GenBank/DDBJ databases">
        <authorList>
            <person name="Park J.-S."/>
        </authorList>
    </citation>
    <scope>NUCLEOTIDE SEQUENCE</scope>
    <source>
        <strain evidence="1">2012CJ41-6</strain>
    </source>
</reference>
<dbReference type="EMBL" id="JAMFMB010000047">
    <property type="protein sequence ID" value="MCL6285997.1"/>
    <property type="molecule type" value="Genomic_DNA"/>
</dbReference>
<protein>
    <submittedName>
        <fullName evidence="1">Uncharacterized protein</fullName>
    </submittedName>
</protein>
<evidence type="ECO:0000313" key="2">
    <source>
        <dbReference type="Proteomes" id="UP001203880"/>
    </source>
</evidence>
<keyword evidence="2" id="KW-1185">Reference proteome</keyword>
<evidence type="ECO:0000313" key="1">
    <source>
        <dbReference type="EMBL" id="MCL6285997.1"/>
    </source>
</evidence>
<dbReference type="RefSeq" id="WP_249713324.1">
    <property type="nucleotide sequence ID" value="NZ_JAMFMB010000047.1"/>
</dbReference>
<gene>
    <name evidence="1" type="ORF">M3P21_21000</name>
</gene>
<accession>A0ABT0Q873</accession>
<name>A0ABT0Q873_9RHOB</name>